<dbReference type="AlphaFoldDB" id="A0A9Q9AVW6"/>
<name>A0A9Q9AVW6_9PEZI</name>
<evidence type="ECO:0000256" key="13">
    <source>
        <dbReference type="PROSITE-ProRule" id="PRU00176"/>
    </source>
</evidence>
<dbReference type="FunFam" id="3.30.70.330:FF:000183">
    <property type="entry name" value="R3H domain containing protein"/>
    <property type="match status" value="1"/>
</dbReference>
<evidence type="ECO:0000256" key="1">
    <source>
        <dbReference type="ARBA" id="ARBA00004123"/>
    </source>
</evidence>
<dbReference type="PROSITE" id="PS51061">
    <property type="entry name" value="R3H"/>
    <property type="match status" value="1"/>
</dbReference>
<dbReference type="OrthoDB" id="434258at2759"/>
<evidence type="ECO:0000256" key="9">
    <source>
        <dbReference type="ARBA" id="ARBA00022884"/>
    </source>
</evidence>
<evidence type="ECO:0000313" key="18">
    <source>
        <dbReference type="Proteomes" id="UP001056384"/>
    </source>
</evidence>
<keyword evidence="18" id="KW-1185">Reference proteome</keyword>
<organism evidence="17 18">
    <name type="scientific">Septoria linicola</name>
    <dbReference type="NCBI Taxonomy" id="215465"/>
    <lineage>
        <taxon>Eukaryota</taxon>
        <taxon>Fungi</taxon>
        <taxon>Dikarya</taxon>
        <taxon>Ascomycota</taxon>
        <taxon>Pezizomycotina</taxon>
        <taxon>Dothideomycetes</taxon>
        <taxon>Dothideomycetidae</taxon>
        <taxon>Mycosphaerellales</taxon>
        <taxon>Mycosphaerellaceae</taxon>
        <taxon>Septoria</taxon>
    </lineage>
</organism>
<dbReference type="GO" id="GO:0003723">
    <property type="term" value="F:RNA binding"/>
    <property type="evidence" value="ECO:0007669"/>
    <property type="project" value="UniProtKB-UniRule"/>
</dbReference>
<dbReference type="GO" id="GO:0005737">
    <property type="term" value="C:cytoplasm"/>
    <property type="evidence" value="ECO:0007669"/>
    <property type="project" value="UniProtKB-SubCell"/>
</dbReference>
<evidence type="ECO:0000256" key="3">
    <source>
        <dbReference type="ARBA" id="ARBA00022490"/>
    </source>
</evidence>
<evidence type="ECO:0000256" key="11">
    <source>
        <dbReference type="ARBA" id="ARBA00055199"/>
    </source>
</evidence>
<dbReference type="InterPro" id="IPR034186">
    <property type="entry name" value="PIN4-like_RRM"/>
</dbReference>
<dbReference type="InterPro" id="IPR001374">
    <property type="entry name" value="R3H_dom"/>
</dbReference>
<dbReference type="GO" id="GO:0003677">
    <property type="term" value="F:DNA binding"/>
    <property type="evidence" value="ECO:0007669"/>
    <property type="project" value="UniProtKB-ARBA"/>
</dbReference>
<dbReference type="InterPro" id="IPR035979">
    <property type="entry name" value="RBD_domain_sf"/>
</dbReference>
<dbReference type="Pfam" id="PF01424">
    <property type="entry name" value="R3H"/>
    <property type="match status" value="1"/>
</dbReference>
<feature type="domain" description="RRM" evidence="15">
    <location>
        <begin position="163"/>
        <end position="241"/>
    </location>
</feature>
<dbReference type="Pfam" id="PF00076">
    <property type="entry name" value="RRM_1"/>
    <property type="match status" value="1"/>
</dbReference>
<keyword evidence="5" id="KW-0547">Nucleotide-binding</keyword>
<feature type="compositionally biased region" description="Basic and acidic residues" evidence="14">
    <location>
        <begin position="249"/>
        <end position="266"/>
    </location>
</feature>
<protein>
    <submittedName>
        <fullName evidence="17">RNA recognition motif domain, R3H domain, RNA-binding domain superfamily</fullName>
    </submittedName>
</protein>
<keyword evidence="9 13" id="KW-0694">RNA-binding</keyword>
<keyword evidence="3" id="KW-0963">Cytoplasm</keyword>
<dbReference type="InterPro" id="IPR000504">
    <property type="entry name" value="RRM_dom"/>
</dbReference>
<dbReference type="SUPFAM" id="SSF82708">
    <property type="entry name" value="R3H domain"/>
    <property type="match status" value="1"/>
</dbReference>
<feature type="region of interest" description="Disordered" evidence="14">
    <location>
        <begin position="541"/>
        <end position="622"/>
    </location>
</feature>
<keyword evidence="7" id="KW-0347">Helicase</keyword>
<evidence type="ECO:0000256" key="4">
    <source>
        <dbReference type="ARBA" id="ARBA00022553"/>
    </source>
</evidence>
<comment type="subcellular location">
    <subcellularLocation>
        <location evidence="2">Cytoplasm</location>
    </subcellularLocation>
    <subcellularLocation>
        <location evidence="1">Nucleus</location>
    </subcellularLocation>
</comment>
<dbReference type="InterPro" id="IPR036867">
    <property type="entry name" value="R3H_dom_sf"/>
</dbReference>
<feature type="region of interest" description="Disordered" evidence="14">
    <location>
        <begin position="249"/>
        <end position="274"/>
    </location>
</feature>
<evidence type="ECO:0000256" key="7">
    <source>
        <dbReference type="ARBA" id="ARBA00022806"/>
    </source>
</evidence>
<keyword evidence="4" id="KW-0597">Phosphoprotein</keyword>
<feature type="region of interest" description="Disordered" evidence="14">
    <location>
        <begin position="100"/>
        <end position="119"/>
    </location>
</feature>
<dbReference type="CDD" id="cd12253">
    <property type="entry name" value="RRM_PIN4_like"/>
    <property type="match status" value="1"/>
</dbReference>
<dbReference type="InterPro" id="IPR034069">
    <property type="entry name" value="R3H_Cip2"/>
</dbReference>
<dbReference type="SMART" id="SM00360">
    <property type="entry name" value="RRM"/>
    <property type="match status" value="1"/>
</dbReference>
<feature type="domain" description="R3H" evidence="16">
    <location>
        <begin position="323"/>
        <end position="387"/>
    </location>
</feature>
<dbReference type="CDD" id="cd02639">
    <property type="entry name" value="R3H_RRM"/>
    <property type="match status" value="1"/>
</dbReference>
<dbReference type="PROSITE" id="PS50102">
    <property type="entry name" value="RRM"/>
    <property type="match status" value="1"/>
</dbReference>
<dbReference type="GO" id="GO:0016787">
    <property type="term" value="F:hydrolase activity"/>
    <property type="evidence" value="ECO:0007669"/>
    <property type="project" value="UniProtKB-KW"/>
</dbReference>
<dbReference type="SUPFAM" id="SSF54928">
    <property type="entry name" value="RNA-binding domain, RBD"/>
    <property type="match status" value="1"/>
</dbReference>
<evidence type="ECO:0000256" key="14">
    <source>
        <dbReference type="SAM" id="MobiDB-lite"/>
    </source>
</evidence>
<dbReference type="Proteomes" id="UP001056384">
    <property type="component" value="Chromosome 3"/>
</dbReference>
<evidence type="ECO:0000256" key="12">
    <source>
        <dbReference type="ARBA" id="ARBA00062407"/>
    </source>
</evidence>
<feature type="compositionally biased region" description="Polar residues" evidence="14">
    <location>
        <begin position="15"/>
        <end position="33"/>
    </location>
</feature>
<evidence type="ECO:0000256" key="2">
    <source>
        <dbReference type="ARBA" id="ARBA00004496"/>
    </source>
</evidence>
<gene>
    <name evidence="17" type="ORF">Slin15195_G049600</name>
</gene>
<dbReference type="GO" id="GO:0071014">
    <property type="term" value="C:post-mRNA release spliceosomal complex"/>
    <property type="evidence" value="ECO:0007669"/>
    <property type="project" value="UniProtKB-ARBA"/>
</dbReference>
<dbReference type="FunFam" id="3.30.1370.50:FF:000002">
    <property type="entry name" value="Immunoglobulin mu DNA-binding protein 2"/>
    <property type="match status" value="1"/>
</dbReference>
<dbReference type="EMBL" id="CP099420">
    <property type="protein sequence ID" value="USW51641.1"/>
    <property type="molecule type" value="Genomic_DNA"/>
</dbReference>
<proteinExistence type="predicted"/>
<keyword evidence="10" id="KW-0539">Nucleus</keyword>
<feature type="region of interest" description="Disordered" evidence="14">
    <location>
        <begin position="1"/>
        <end position="33"/>
    </location>
</feature>
<keyword evidence="8" id="KW-0067">ATP-binding</keyword>
<evidence type="ECO:0000259" key="15">
    <source>
        <dbReference type="PROSITE" id="PS50102"/>
    </source>
</evidence>
<dbReference type="Gene3D" id="3.30.70.330">
    <property type="match status" value="1"/>
</dbReference>
<dbReference type="GO" id="GO:0004386">
    <property type="term" value="F:helicase activity"/>
    <property type="evidence" value="ECO:0007669"/>
    <property type="project" value="UniProtKB-KW"/>
</dbReference>
<keyword evidence="6" id="KW-0378">Hydrolase</keyword>
<reference evidence="17" key="1">
    <citation type="submission" date="2022-06" db="EMBL/GenBank/DDBJ databases">
        <title>Complete genome sequences of two strains of the flax pathogen Septoria linicola.</title>
        <authorList>
            <person name="Lapalu N."/>
            <person name="Simon A."/>
            <person name="Demenou B."/>
            <person name="Paumier D."/>
            <person name="Guillot M.-P."/>
            <person name="Gout L."/>
            <person name="Valade R."/>
        </authorList>
    </citation>
    <scope>NUCLEOTIDE SEQUENCE</scope>
    <source>
        <strain evidence="17">SE15195</strain>
    </source>
</reference>
<evidence type="ECO:0000313" key="17">
    <source>
        <dbReference type="EMBL" id="USW51641.1"/>
    </source>
</evidence>
<evidence type="ECO:0000256" key="8">
    <source>
        <dbReference type="ARBA" id="ARBA00022840"/>
    </source>
</evidence>
<evidence type="ECO:0000256" key="5">
    <source>
        <dbReference type="ARBA" id="ARBA00022741"/>
    </source>
</evidence>
<evidence type="ECO:0000259" key="16">
    <source>
        <dbReference type="PROSITE" id="PS51061"/>
    </source>
</evidence>
<dbReference type="GO" id="GO:0005524">
    <property type="term" value="F:ATP binding"/>
    <property type="evidence" value="ECO:0007669"/>
    <property type="project" value="UniProtKB-KW"/>
</dbReference>
<comment type="subunit">
    <text evidence="12">Interacts with csx1.</text>
</comment>
<evidence type="ECO:0000256" key="6">
    <source>
        <dbReference type="ARBA" id="ARBA00022801"/>
    </source>
</evidence>
<sequence>MQHQQFADMYYDNPASRSPTSARQNSLHRQTSRQQFEAYGHLPSGLYTAEDHAQTYNGNTRYNPSDMRNATVGGYGNGGYEMGGQSWNAGAFGQNNTLNGLGGSGLRKPPSRGNRSGLPSAWMDQQQQQMPMNQYGGSGMGGYGGQMGRHDMHSEPDEELIPTAIVIKNIPFAVKKEQLVGIMTEMGLPLPYAFNYHFDNGVFRGLAFANFTNPDETATVIDSMNHFELNGRKLRVEYKKMLPAAERERIEREKRERRGQLEEQHRPMGGSTLQTQASASSLGSRMINASSPSPVSARQKIGPGFPPSTYADPNTGAEVDLNDPTTLQYYTKLLLFKEDTGRDLLVFAPTLSPPERRIVHTLAHHMGLGHASKGDADRRAVHVYKEGRQRLSPPMPSLSNLQTDQRRQLNRAATTDFSDVRTNEGYYPPQHLRHQASGYIGYADTPNGLTPGANLRSAKSFADLRSYTPSPVPSTASFPAALNNNVQRLQQDFGRESGQSNTPTLMTPTSGLAERGDAAGLINGLGNMNIGGGFGGSPRGLRGFPSWESGNPGPIGSNRSFSTNYDDRSQTRSALQGGPERQPRGPLPERGAGFPRRPNGHMQRNSDELSQQSSAAEITVEH</sequence>
<accession>A0A9Q9AVW6</accession>
<dbReference type="Gene3D" id="3.30.1370.50">
    <property type="entry name" value="R3H-like domain"/>
    <property type="match status" value="1"/>
</dbReference>
<comment type="function">
    <text evidence="11">Regulates global gene expression after oxidative stress. Interacts and stabilizes mRNAs and may regulate their transition between different cytoplasmic components after oxidative stress.</text>
</comment>
<evidence type="ECO:0000256" key="10">
    <source>
        <dbReference type="ARBA" id="ARBA00023242"/>
    </source>
</evidence>
<dbReference type="InterPro" id="IPR012677">
    <property type="entry name" value="Nucleotide-bd_a/b_plait_sf"/>
</dbReference>